<dbReference type="GeneID" id="32528009"/>
<comment type="caution">
    <text evidence="1">The sequence shown here is derived from an EMBL/GenBank/DDBJ whole genome shotgun (WGS) entry which is preliminary data.</text>
</comment>
<sequence length="140" mass="15724">MPTTKGRLDILLDGLGIKLVPVHRRRAPAQSHARGTMQEIRGQHGDGHLVFVLRCIRQTGNNRDELWSDTIGAVSDILVQRQDWALARPGDLLVAFDDIALGALRADAVARRPWPVRATLRILIYRELEKRLDAPQRLAV</sequence>
<dbReference type="EMBL" id="JACIIG010000007">
    <property type="protein sequence ID" value="MBB4569224.1"/>
    <property type="molecule type" value="Genomic_DNA"/>
</dbReference>
<name>A0A7W6ZV60_9HYPH</name>
<accession>A0A7W6ZV60</accession>
<dbReference type="OrthoDB" id="8113795at2"/>
<proteinExistence type="predicted"/>
<dbReference type="Proteomes" id="UP000543836">
    <property type="component" value="Unassembled WGS sequence"/>
</dbReference>
<organism evidence="1 2">
    <name type="scientific">Rhizobium leucaenae</name>
    <dbReference type="NCBI Taxonomy" id="29450"/>
    <lineage>
        <taxon>Bacteria</taxon>
        <taxon>Pseudomonadati</taxon>
        <taxon>Pseudomonadota</taxon>
        <taxon>Alphaproteobacteria</taxon>
        <taxon>Hyphomicrobiales</taxon>
        <taxon>Rhizobiaceae</taxon>
        <taxon>Rhizobium/Agrobacterium group</taxon>
        <taxon>Rhizobium</taxon>
    </lineage>
</organism>
<dbReference type="AlphaFoldDB" id="A0A7W6ZV60"/>
<protein>
    <submittedName>
        <fullName evidence="1">Uncharacterized protein</fullName>
    </submittedName>
</protein>
<reference evidence="1 2" key="1">
    <citation type="submission" date="2020-08" db="EMBL/GenBank/DDBJ databases">
        <title>Genomic Encyclopedia of Type Strains, Phase IV (KMG-V): Genome sequencing to study the core and pangenomes of soil and plant-associated prokaryotes.</title>
        <authorList>
            <person name="Whitman W."/>
        </authorList>
    </citation>
    <scope>NUCLEOTIDE SEQUENCE [LARGE SCALE GENOMIC DNA]</scope>
    <source>
        <strain evidence="1 2">SEMIA 492</strain>
    </source>
</reference>
<dbReference type="RefSeq" id="WP_037135404.1">
    <property type="nucleotide sequence ID" value="NZ_JACIIG010000007.1"/>
</dbReference>
<gene>
    <name evidence="1" type="ORF">GGE60_003343</name>
</gene>
<evidence type="ECO:0000313" key="1">
    <source>
        <dbReference type="EMBL" id="MBB4569224.1"/>
    </source>
</evidence>
<keyword evidence="2" id="KW-1185">Reference proteome</keyword>
<evidence type="ECO:0000313" key="2">
    <source>
        <dbReference type="Proteomes" id="UP000543836"/>
    </source>
</evidence>